<gene>
    <name evidence="1" type="ORF">PECUL_23A052971</name>
</gene>
<proteinExistence type="predicted"/>
<protein>
    <submittedName>
        <fullName evidence="1">Uncharacterized protein</fullName>
    </submittedName>
</protein>
<organism evidence="1 2">
    <name type="scientific">Pelobates cultripes</name>
    <name type="common">Western spadefoot toad</name>
    <dbReference type="NCBI Taxonomy" id="61616"/>
    <lineage>
        <taxon>Eukaryota</taxon>
        <taxon>Metazoa</taxon>
        <taxon>Chordata</taxon>
        <taxon>Craniata</taxon>
        <taxon>Vertebrata</taxon>
        <taxon>Euteleostomi</taxon>
        <taxon>Amphibia</taxon>
        <taxon>Batrachia</taxon>
        <taxon>Anura</taxon>
        <taxon>Pelobatoidea</taxon>
        <taxon>Pelobatidae</taxon>
        <taxon>Pelobates</taxon>
    </lineage>
</organism>
<dbReference type="AlphaFoldDB" id="A0AAD1S8N0"/>
<dbReference type="EMBL" id="OW240916">
    <property type="protein sequence ID" value="CAH2295215.1"/>
    <property type="molecule type" value="Genomic_DNA"/>
</dbReference>
<dbReference type="Gene3D" id="3.30.250.20">
    <property type="entry name" value="L1 transposable element, C-terminal domain"/>
    <property type="match status" value="1"/>
</dbReference>
<keyword evidence="2" id="KW-1185">Reference proteome</keyword>
<reference evidence="1" key="1">
    <citation type="submission" date="2022-03" db="EMBL/GenBank/DDBJ databases">
        <authorList>
            <person name="Alioto T."/>
            <person name="Alioto T."/>
            <person name="Gomez Garrido J."/>
        </authorList>
    </citation>
    <scope>NUCLEOTIDE SEQUENCE</scope>
</reference>
<dbReference type="InterPro" id="IPR042566">
    <property type="entry name" value="L1_C"/>
</dbReference>
<evidence type="ECO:0000313" key="2">
    <source>
        <dbReference type="Proteomes" id="UP001295444"/>
    </source>
</evidence>
<evidence type="ECO:0000313" key="1">
    <source>
        <dbReference type="EMBL" id="CAH2295215.1"/>
    </source>
</evidence>
<dbReference type="Proteomes" id="UP001295444">
    <property type="component" value="Chromosome 05"/>
</dbReference>
<accession>A0AAD1S8N0</accession>
<name>A0AAD1S8N0_PELCU</name>
<sequence length="101" mass="11760">MPHEDYPTPRIFTNLSTVTLKHRRSFQTVVDALRHHGTRNHWGYPTKLLVQRDGVIKPIFTPEEGLAKLTEWTIPIKPDTTAHLPQQRLTPEWCTTHKKLS</sequence>